<dbReference type="EMBL" id="JYNL01000064">
    <property type="protein sequence ID" value="KMO70734.1"/>
    <property type="molecule type" value="Genomic_DNA"/>
</dbReference>
<keyword evidence="1" id="KW-0472">Membrane</keyword>
<feature type="transmembrane region" description="Helical" evidence="1">
    <location>
        <begin position="21"/>
        <end position="42"/>
    </location>
</feature>
<evidence type="ECO:0000313" key="3">
    <source>
        <dbReference type="Proteomes" id="UP000036513"/>
    </source>
</evidence>
<sequence length="77" mass="8237">MTGVRSPLQRYLDYRMTVAEWIGTAALLGTPYLVIGVIYTLVGDDHLARADGVRAAAAFVGGVLYWPVLLLVGACTP</sequence>
<evidence type="ECO:0000313" key="2">
    <source>
        <dbReference type="EMBL" id="KMO70734.1"/>
    </source>
</evidence>
<dbReference type="STRING" id="37916.MCHLDSM_05626"/>
<dbReference type="AlphaFoldDB" id="A0A0J6VKE7"/>
<dbReference type="Proteomes" id="UP000036513">
    <property type="component" value="Unassembled WGS sequence"/>
</dbReference>
<gene>
    <name evidence="2" type="ORF">MCHLDSM_05626</name>
</gene>
<keyword evidence="1" id="KW-0812">Transmembrane</keyword>
<dbReference type="PATRIC" id="fig|37916.4.peg.5638"/>
<organism evidence="2 3">
    <name type="scientific">Mycolicibacterium chlorophenolicum</name>
    <dbReference type="NCBI Taxonomy" id="37916"/>
    <lineage>
        <taxon>Bacteria</taxon>
        <taxon>Bacillati</taxon>
        <taxon>Actinomycetota</taxon>
        <taxon>Actinomycetes</taxon>
        <taxon>Mycobacteriales</taxon>
        <taxon>Mycobacteriaceae</taxon>
        <taxon>Mycolicibacterium</taxon>
    </lineage>
</organism>
<reference evidence="2 3" key="1">
    <citation type="journal article" date="2015" name="Genome Biol. Evol.">
        <title>Characterization of Three Mycobacterium spp. with Potential Use in Bioremediation by Genome Sequencing and Comparative Genomics.</title>
        <authorList>
            <person name="Das S."/>
            <person name="Pettersson B.M."/>
            <person name="Behra P.R."/>
            <person name="Ramesh M."/>
            <person name="Dasgupta S."/>
            <person name="Bhattacharya A."/>
            <person name="Kirsebom L.A."/>
        </authorList>
    </citation>
    <scope>NUCLEOTIDE SEQUENCE [LARGE SCALE GENOMIC DNA]</scope>
    <source>
        <strain evidence="2 3">DSM 43826</strain>
    </source>
</reference>
<proteinExistence type="predicted"/>
<evidence type="ECO:0000256" key="1">
    <source>
        <dbReference type="SAM" id="Phobius"/>
    </source>
</evidence>
<name>A0A0J6VKE7_9MYCO</name>
<accession>A0A0J6VKE7</accession>
<keyword evidence="1" id="KW-1133">Transmembrane helix</keyword>
<feature type="transmembrane region" description="Helical" evidence="1">
    <location>
        <begin position="54"/>
        <end position="75"/>
    </location>
</feature>
<protein>
    <submittedName>
        <fullName evidence="2">Uncharacterized protein</fullName>
    </submittedName>
</protein>
<comment type="caution">
    <text evidence="2">The sequence shown here is derived from an EMBL/GenBank/DDBJ whole genome shotgun (WGS) entry which is preliminary data.</text>
</comment>
<keyword evidence="3" id="KW-1185">Reference proteome</keyword>